<dbReference type="VEuPathDB" id="PlasmoDB:PRELSG_0025600"/>
<keyword evidence="2" id="KW-0812">Transmembrane</keyword>
<name>A0A1J1GK49_PLARL</name>
<protein>
    <submittedName>
        <fullName evidence="3">Surface-associated interspersed protein (SURFIN)</fullName>
    </submittedName>
</protein>
<dbReference type="OrthoDB" id="10655426at2759"/>
<feature type="compositionally biased region" description="Low complexity" evidence="1">
    <location>
        <begin position="381"/>
        <end position="403"/>
    </location>
</feature>
<evidence type="ECO:0000313" key="3">
    <source>
        <dbReference type="EMBL" id="CRG84702.1"/>
    </source>
</evidence>
<evidence type="ECO:0000256" key="2">
    <source>
        <dbReference type="SAM" id="Phobius"/>
    </source>
</evidence>
<evidence type="ECO:0000313" key="4">
    <source>
        <dbReference type="Proteomes" id="UP000220158"/>
    </source>
</evidence>
<dbReference type="OMA" id="THTYTWN"/>
<dbReference type="Proteomes" id="UP000220158">
    <property type="component" value="Unassembled WGS sequence"/>
</dbReference>
<organism evidence="3 4">
    <name type="scientific">Plasmodium relictum</name>
    <dbReference type="NCBI Taxonomy" id="85471"/>
    <lineage>
        <taxon>Eukaryota</taxon>
        <taxon>Sar</taxon>
        <taxon>Alveolata</taxon>
        <taxon>Apicomplexa</taxon>
        <taxon>Aconoidasida</taxon>
        <taxon>Haemosporida</taxon>
        <taxon>Plasmodiidae</taxon>
        <taxon>Plasmodium</taxon>
        <taxon>Plasmodium (Haemamoeba)</taxon>
    </lineage>
</organism>
<feature type="compositionally biased region" description="Low complexity" evidence="1">
    <location>
        <begin position="341"/>
        <end position="371"/>
    </location>
</feature>
<feature type="compositionally biased region" description="Low complexity" evidence="1">
    <location>
        <begin position="294"/>
        <end position="323"/>
    </location>
</feature>
<dbReference type="KEGG" id="prel:PRELSG_0025600"/>
<feature type="compositionally biased region" description="Low complexity" evidence="1">
    <location>
        <begin position="274"/>
        <end position="285"/>
    </location>
</feature>
<sequence length="558" mass="62835">NKILQKISELKNERVLSQTEQSDEEEEVPDEREQAITDTIMNFERRTEKERNFFFQDYNRNKTSENCKKIFTYMNRRGADLINVLLNENNITTTRIDTHTYTWNYQQRDFKENINETECNVNELNYCIANYNNNCTAIYNISSISRMQELTGLNSSQYISKRYNEFLKDTTDVSNYYYIEYIGNQTSELCKEWSDFIYDKGKNFIYMLAQEFNLIETERTNKILEWKQFKETLKNNTLTKTNNTCNMRSFNLNDTEYEFITSSITTTIIPTTITTPKLSPTPTSTNVSITESKTTQTNISIPTTTPVSTSASTPTSTSPATTTKQADISTLSTTSAPTNVLTTTKTSKPSPTPASTSPTTTPKTTLASKTTFAPTTIRANTSATITMQPTTSTPLTTPASISAEVPSNTSTSVSKVNASLTQFTTAPKTTPTYTNSPTITTTFTPSTALNATFHNKSYENISLGTPIKSSSTATKSIIIPLSVTLGSLLGILLLFIFVYRFTPIGSWLGNRRSKKKKTQRKKKQVQIDNESIFVGFFDKESEINMKNFPICNEKNSST</sequence>
<dbReference type="EMBL" id="CVMU01000208">
    <property type="protein sequence ID" value="CRG84702.1"/>
    <property type="molecule type" value="Genomic_DNA"/>
</dbReference>
<feature type="non-terminal residue" evidence="3">
    <location>
        <position position="558"/>
    </location>
</feature>
<keyword evidence="2" id="KW-0472">Membrane</keyword>
<feature type="non-terminal residue" evidence="3">
    <location>
        <position position="1"/>
    </location>
</feature>
<gene>
    <name evidence="3" type="ORF">PRELSG_0025600</name>
</gene>
<keyword evidence="4" id="KW-1185">Reference proteome</keyword>
<dbReference type="AlphaFoldDB" id="A0A1J1GK49"/>
<proteinExistence type="predicted"/>
<keyword evidence="2" id="KW-1133">Transmembrane helix</keyword>
<dbReference type="RefSeq" id="XP_028531140.1">
    <property type="nucleotide sequence ID" value="XM_028675423.1"/>
</dbReference>
<feature type="transmembrane region" description="Helical" evidence="2">
    <location>
        <begin position="477"/>
        <end position="502"/>
    </location>
</feature>
<feature type="compositionally biased region" description="Polar residues" evidence="1">
    <location>
        <begin position="324"/>
        <end position="340"/>
    </location>
</feature>
<evidence type="ECO:0000256" key="1">
    <source>
        <dbReference type="SAM" id="MobiDB-lite"/>
    </source>
</evidence>
<feature type="region of interest" description="Disordered" evidence="1">
    <location>
        <begin position="274"/>
        <end position="407"/>
    </location>
</feature>
<accession>A0A1J1GK49</accession>
<reference evidence="3 4" key="1">
    <citation type="submission" date="2015-04" db="EMBL/GenBank/DDBJ databases">
        <authorList>
            <consortium name="Pathogen Informatics"/>
        </authorList>
    </citation>
    <scope>NUCLEOTIDE SEQUENCE [LARGE SCALE GENOMIC DNA]</scope>
    <source>
        <strain evidence="3 4">SGS1</strain>
    </source>
</reference>
<dbReference type="GeneID" id="39734183"/>